<dbReference type="Proteomes" id="UP000277864">
    <property type="component" value="Unassembled WGS sequence"/>
</dbReference>
<dbReference type="GO" id="GO:0006261">
    <property type="term" value="P:DNA-templated DNA replication"/>
    <property type="evidence" value="ECO:0007669"/>
    <property type="project" value="TreeGrafter"/>
</dbReference>
<dbReference type="OrthoDB" id="9810148at2"/>
<evidence type="ECO:0000313" key="1">
    <source>
        <dbReference type="EMBL" id="RST89588.1"/>
    </source>
</evidence>
<dbReference type="FunFam" id="3.40.50.300:FF:001255">
    <property type="entry name" value="DNA polymerase III subunit delta"/>
    <property type="match status" value="1"/>
</dbReference>
<dbReference type="SUPFAM" id="SSF52540">
    <property type="entry name" value="P-loop containing nucleoside triphosphate hydrolases"/>
    <property type="match status" value="1"/>
</dbReference>
<dbReference type="Gene3D" id="3.40.50.300">
    <property type="entry name" value="P-loop containing nucleotide triphosphate hydrolases"/>
    <property type="match status" value="1"/>
</dbReference>
<name>A0A3S0GDX4_9ENTE</name>
<dbReference type="EMBL" id="PXZH01000001">
    <property type="protein sequence ID" value="RST89588.1"/>
    <property type="molecule type" value="Genomic_DNA"/>
</dbReference>
<dbReference type="InterPro" id="IPR004622">
    <property type="entry name" value="DNA_pol_HolB"/>
</dbReference>
<dbReference type="NCBIfam" id="TIGR00678">
    <property type="entry name" value="holB"/>
    <property type="match status" value="1"/>
</dbReference>
<dbReference type="InterPro" id="IPR050238">
    <property type="entry name" value="DNA_Rep/Repair_Clamp_Loader"/>
</dbReference>
<dbReference type="Pfam" id="PF13177">
    <property type="entry name" value="DNA_pol3_delta2"/>
    <property type="match status" value="1"/>
</dbReference>
<dbReference type="GO" id="GO:0003887">
    <property type="term" value="F:DNA-directed DNA polymerase activity"/>
    <property type="evidence" value="ECO:0007669"/>
    <property type="project" value="InterPro"/>
</dbReference>
<accession>A0A3S0GDX4</accession>
<sequence>MANKIQTLQPVVSRQLQQSFLKKRVAHAFLFAGDQGTGKSLAAIWFAQLLFCSNSDKYETAEPCQVCHNCQRIAQKEHPDVQYLVPTGQTIKVDQIRELKDSFIKSGVETRQKVIVIEDADKMTRSASNSLLKFIEEPFGQILIIFLTKNQPGILPTIQSRCQIFHFINLAEDNLLATLQNEQVPVSLAGVLSKLAQNLDEAHQLMTDDWFSHAYEEVTHWYELIKQQDWYSFIYIQQKLTKTFKDKEQQKLALQVLTYQFQQDIPTKETNLSIWSEKQWVRAMELLTEASQKFQANVSFQNVCEQFILRLFTKLD</sequence>
<comment type="caution">
    <text evidence="1">The sequence shown here is derived from an EMBL/GenBank/DDBJ whole genome shotgun (WGS) entry which is preliminary data.</text>
</comment>
<dbReference type="GO" id="GO:0008408">
    <property type="term" value="F:3'-5' exonuclease activity"/>
    <property type="evidence" value="ECO:0007669"/>
    <property type="project" value="InterPro"/>
</dbReference>
<proteinExistence type="predicted"/>
<keyword evidence="2" id="KW-1185">Reference proteome</keyword>
<reference evidence="1 2" key="1">
    <citation type="submission" date="2018-03" db="EMBL/GenBank/DDBJ databases">
        <authorList>
            <person name="Gulvik C.A."/>
        </authorList>
    </citation>
    <scope>NUCLEOTIDE SEQUENCE [LARGE SCALE GENOMIC DNA]</scope>
    <source>
        <strain evidence="1 2">JCM 31581</strain>
    </source>
</reference>
<evidence type="ECO:0000313" key="2">
    <source>
        <dbReference type="Proteomes" id="UP000277864"/>
    </source>
</evidence>
<gene>
    <name evidence="1" type="primary">holB</name>
    <name evidence="1" type="ORF">C7P63_00465</name>
</gene>
<organism evidence="1 2">
    <name type="scientific">Vagococcus humatus</name>
    <dbReference type="NCBI Taxonomy" id="1889241"/>
    <lineage>
        <taxon>Bacteria</taxon>
        <taxon>Bacillati</taxon>
        <taxon>Bacillota</taxon>
        <taxon>Bacilli</taxon>
        <taxon>Lactobacillales</taxon>
        <taxon>Enterococcaceae</taxon>
        <taxon>Vagococcus</taxon>
    </lineage>
</organism>
<dbReference type="RefSeq" id="WP_125942197.1">
    <property type="nucleotide sequence ID" value="NZ_PXZH01000001.1"/>
</dbReference>
<dbReference type="AlphaFoldDB" id="A0A3S0GDX4"/>
<protein>
    <submittedName>
        <fullName evidence="1">DNA polymerase III subunit delta</fullName>
    </submittedName>
</protein>
<dbReference type="PANTHER" id="PTHR11669">
    <property type="entry name" value="REPLICATION FACTOR C / DNA POLYMERASE III GAMMA-TAU SUBUNIT"/>
    <property type="match status" value="1"/>
</dbReference>
<dbReference type="PANTHER" id="PTHR11669:SF8">
    <property type="entry name" value="DNA POLYMERASE III SUBUNIT DELTA"/>
    <property type="match status" value="1"/>
</dbReference>
<dbReference type="InterPro" id="IPR027417">
    <property type="entry name" value="P-loop_NTPase"/>
</dbReference>